<reference evidence="7 8" key="1">
    <citation type="submission" date="2018-10" db="EMBL/GenBank/DDBJ databases">
        <title>Sequencing the genomes of 1000 actinobacteria strains.</title>
        <authorList>
            <person name="Klenk H.-P."/>
        </authorList>
    </citation>
    <scope>NUCLEOTIDE SEQUENCE [LARGE SCALE GENOMIC DNA]</scope>
    <source>
        <strain evidence="7 8">DSM 43911</strain>
    </source>
</reference>
<dbReference type="PANTHER" id="PTHR42973">
    <property type="entry name" value="BINDING OXIDOREDUCTASE, PUTATIVE (AFU_ORTHOLOGUE AFUA_1G17690)-RELATED"/>
    <property type="match status" value="1"/>
</dbReference>
<evidence type="ECO:0000256" key="2">
    <source>
        <dbReference type="ARBA" id="ARBA00005466"/>
    </source>
</evidence>
<accession>A0A495XGD8</accession>
<dbReference type="InterPro" id="IPR050416">
    <property type="entry name" value="FAD-linked_Oxidoreductase"/>
</dbReference>
<evidence type="ECO:0000256" key="1">
    <source>
        <dbReference type="ARBA" id="ARBA00001974"/>
    </source>
</evidence>
<dbReference type="Gene3D" id="3.40.462.20">
    <property type="match status" value="1"/>
</dbReference>
<dbReference type="EMBL" id="RBXR01000001">
    <property type="protein sequence ID" value="RKT73360.1"/>
    <property type="molecule type" value="Genomic_DNA"/>
</dbReference>
<evidence type="ECO:0000313" key="8">
    <source>
        <dbReference type="Proteomes" id="UP000272729"/>
    </source>
</evidence>
<keyword evidence="3" id="KW-0285">Flavoprotein</keyword>
<dbReference type="InterPro" id="IPR016169">
    <property type="entry name" value="FAD-bd_PCMH_sub2"/>
</dbReference>
<evidence type="ECO:0000256" key="4">
    <source>
        <dbReference type="ARBA" id="ARBA00022827"/>
    </source>
</evidence>
<dbReference type="Gene3D" id="3.30.43.10">
    <property type="entry name" value="Uridine Diphospho-n-acetylenolpyruvylglucosamine Reductase, domain 2"/>
    <property type="match status" value="1"/>
</dbReference>
<keyword evidence="8" id="KW-1185">Reference proteome</keyword>
<evidence type="ECO:0000256" key="5">
    <source>
        <dbReference type="ARBA" id="ARBA00023002"/>
    </source>
</evidence>
<dbReference type="PROSITE" id="PS51387">
    <property type="entry name" value="FAD_PCMH"/>
    <property type="match status" value="1"/>
</dbReference>
<dbReference type="Proteomes" id="UP000272729">
    <property type="component" value="Unassembled WGS sequence"/>
</dbReference>
<comment type="cofactor">
    <cofactor evidence="1">
        <name>FAD</name>
        <dbReference type="ChEBI" id="CHEBI:57692"/>
    </cofactor>
</comment>
<proteinExistence type="inferred from homology"/>
<evidence type="ECO:0000256" key="3">
    <source>
        <dbReference type="ARBA" id="ARBA00022630"/>
    </source>
</evidence>
<name>A0A495XGD8_9PSEU</name>
<comment type="similarity">
    <text evidence="2">Belongs to the oxygen-dependent FAD-linked oxidoreductase family.</text>
</comment>
<dbReference type="SUPFAM" id="SSF56176">
    <property type="entry name" value="FAD-binding/transporter-associated domain-like"/>
    <property type="match status" value="1"/>
</dbReference>
<organism evidence="7 8">
    <name type="scientific">Saccharothrix variisporea</name>
    <dbReference type="NCBI Taxonomy" id="543527"/>
    <lineage>
        <taxon>Bacteria</taxon>
        <taxon>Bacillati</taxon>
        <taxon>Actinomycetota</taxon>
        <taxon>Actinomycetes</taxon>
        <taxon>Pseudonocardiales</taxon>
        <taxon>Pseudonocardiaceae</taxon>
        <taxon>Saccharothrix</taxon>
    </lineage>
</organism>
<dbReference type="GO" id="GO:0071949">
    <property type="term" value="F:FAD binding"/>
    <property type="evidence" value="ECO:0007669"/>
    <property type="project" value="InterPro"/>
</dbReference>
<dbReference type="Pfam" id="PF01565">
    <property type="entry name" value="FAD_binding_4"/>
    <property type="match status" value="1"/>
</dbReference>
<keyword evidence="5" id="KW-0560">Oxidoreductase</keyword>
<dbReference type="Gene3D" id="3.30.465.10">
    <property type="match status" value="1"/>
</dbReference>
<dbReference type="InterPro" id="IPR016166">
    <property type="entry name" value="FAD-bd_PCMH"/>
</dbReference>
<keyword evidence="4" id="KW-0274">FAD</keyword>
<dbReference type="GO" id="GO:0016491">
    <property type="term" value="F:oxidoreductase activity"/>
    <property type="evidence" value="ECO:0007669"/>
    <property type="project" value="UniProtKB-KW"/>
</dbReference>
<dbReference type="InterPro" id="IPR036318">
    <property type="entry name" value="FAD-bd_PCMH-like_sf"/>
</dbReference>
<gene>
    <name evidence="7" type="ORF">DFJ66_6692</name>
</gene>
<sequence length="429" mass="44889">MRDVVKGRVLVPGDDGFDEAARPWAVGVRQQVAAVVEAEDADDVAAVVRYARDNGLTVTAQPSGHGAPGDLDGTVLLRTARLDHVAVDPGERVARVGAGVRWGRVLAEAGRHRLAAPAGSSAAVTVTGFVAGGGISWFGRAHGWAADSVRAFEVVDADGERVRVTAESDAELFWALRGGGGDYAIITSVDLDLFEAPSVYGGRITWPAARTGEVFEAFRSLTAAAPPELSLWVNRMAAPPPAPPVVTLDVTFLGEAADAKALLAPLEDVGGSLSDSRGPVDVADLGTIAAEPVDPSPVLARVELLTELPTGALVDAELAPLLNLQVRHLGGALAQARPGGGAGGALTEPYLLYLLGLRLPHTAEATRERQAALVAELGEVISGRKPYTFLAPGESASQAFDDATLARLRRVKRDRDPRRVFRANFPVSE</sequence>
<dbReference type="InterPro" id="IPR016167">
    <property type="entry name" value="FAD-bd_PCMH_sub1"/>
</dbReference>
<dbReference type="PANTHER" id="PTHR42973:SF39">
    <property type="entry name" value="FAD-BINDING PCMH-TYPE DOMAIN-CONTAINING PROTEIN"/>
    <property type="match status" value="1"/>
</dbReference>
<protein>
    <submittedName>
        <fullName evidence="7">FAD/FMN-containing dehydrogenase</fullName>
    </submittedName>
</protein>
<comment type="caution">
    <text evidence="7">The sequence shown here is derived from an EMBL/GenBank/DDBJ whole genome shotgun (WGS) entry which is preliminary data.</text>
</comment>
<feature type="domain" description="FAD-binding PCMH-type" evidence="6">
    <location>
        <begin position="28"/>
        <end position="196"/>
    </location>
</feature>
<dbReference type="InterPro" id="IPR006094">
    <property type="entry name" value="Oxid_FAD_bind_N"/>
</dbReference>
<evidence type="ECO:0000313" key="7">
    <source>
        <dbReference type="EMBL" id="RKT73360.1"/>
    </source>
</evidence>
<dbReference type="RefSeq" id="WP_211351395.1">
    <property type="nucleotide sequence ID" value="NZ_JBIUBA010000014.1"/>
</dbReference>
<dbReference type="AlphaFoldDB" id="A0A495XGD8"/>
<evidence type="ECO:0000259" key="6">
    <source>
        <dbReference type="PROSITE" id="PS51387"/>
    </source>
</evidence>